<dbReference type="EMBL" id="AWFH01000062">
    <property type="protein sequence ID" value="KCZ57953.1"/>
    <property type="molecule type" value="Genomic_DNA"/>
</dbReference>
<name>A0A059DX79_9PROT</name>
<sequence length="180" mass="19841">MTRIPYPEAEALPEDTKLQLEKLAPLNIFRMLSHAPHLLKPFVGMGTAFLQNGKLDPVTRECVILRVGYLSHAKYETTQHEAIGLAVGMDADLIEAVKAGPSSEGLSHEQKLALTFTDHLVTHPHPSDGALKPVLKHFGAELLEELVLLIGYYMMVCRFLETFGVEVEEGGPKGTEIKLD</sequence>
<dbReference type="GO" id="GO:0051920">
    <property type="term" value="F:peroxiredoxin activity"/>
    <property type="evidence" value="ECO:0007669"/>
    <property type="project" value="InterPro"/>
</dbReference>
<dbReference type="eggNOG" id="COG2128">
    <property type="taxonomic scope" value="Bacteria"/>
</dbReference>
<organism evidence="2 3">
    <name type="scientific">Hyphomonas atlantica</name>
    <dbReference type="NCBI Taxonomy" id="1280948"/>
    <lineage>
        <taxon>Bacteria</taxon>
        <taxon>Pseudomonadati</taxon>
        <taxon>Pseudomonadota</taxon>
        <taxon>Alphaproteobacteria</taxon>
        <taxon>Hyphomonadales</taxon>
        <taxon>Hyphomonadaceae</taxon>
        <taxon>Hyphomonas</taxon>
    </lineage>
</organism>
<dbReference type="PANTHER" id="PTHR34846">
    <property type="entry name" value="4-CARBOXYMUCONOLACTONE DECARBOXYLASE FAMILY PROTEIN (AFU_ORTHOLOGUE AFUA_6G11590)"/>
    <property type="match status" value="1"/>
</dbReference>
<dbReference type="PANTHER" id="PTHR34846:SF11">
    <property type="entry name" value="4-CARBOXYMUCONOLACTONE DECARBOXYLASE FAMILY PROTEIN (AFU_ORTHOLOGUE AFUA_6G11590)"/>
    <property type="match status" value="1"/>
</dbReference>
<evidence type="ECO:0000259" key="1">
    <source>
        <dbReference type="Pfam" id="PF02627"/>
    </source>
</evidence>
<evidence type="ECO:0000313" key="3">
    <source>
        <dbReference type="Proteomes" id="UP000024547"/>
    </source>
</evidence>
<dbReference type="AlphaFoldDB" id="A0A059DX79"/>
<dbReference type="OrthoDB" id="4704294at2"/>
<dbReference type="PATRIC" id="fig|1280948.3.peg.3243"/>
<evidence type="ECO:0000313" key="2">
    <source>
        <dbReference type="EMBL" id="KCZ57953.1"/>
    </source>
</evidence>
<dbReference type="Gene3D" id="1.20.1290.10">
    <property type="entry name" value="AhpD-like"/>
    <property type="match status" value="1"/>
</dbReference>
<dbReference type="Pfam" id="PF02627">
    <property type="entry name" value="CMD"/>
    <property type="match status" value="1"/>
</dbReference>
<dbReference type="SUPFAM" id="SSF69118">
    <property type="entry name" value="AhpD-like"/>
    <property type="match status" value="1"/>
</dbReference>
<dbReference type="Proteomes" id="UP000024547">
    <property type="component" value="Unassembled WGS sequence"/>
</dbReference>
<keyword evidence="3" id="KW-1185">Reference proteome</keyword>
<proteinExistence type="predicted"/>
<accession>A0A059DX79</accession>
<dbReference type="RefSeq" id="WP_051602890.1">
    <property type="nucleotide sequence ID" value="NZ_AWFH01000062.1"/>
</dbReference>
<reference evidence="2 3" key="1">
    <citation type="journal article" date="2014" name="Antonie Van Leeuwenhoek">
        <title>Hyphomonas beringensis sp. nov. and Hyphomonas chukchiensis sp. nov., isolated from surface seawater of the Bering Sea and Chukchi Sea.</title>
        <authorList>
            <person name="Li C."/>
            <person name="Lai Q."/>
            <person name="Li G."/>
            <person name="Dong C."/>
            <person name="Wang J."/>
            <person name="Liao Y."/>
            <person name="Shao Z."/>
        </authorList>
    </citation>
    <scope>NUCLEOTIDE SEQUENCE [LARGE SCALE GENOMIC DNA]</scope>
    <source>
        <strain evidence="2 3">22II1-22F38</strain>
    </source>
</reference>
<gene>
    <name evidence="2" type="ORF">HY36_10600</name>
</gene>
<protein>
    <recommendedName>
        <fullName evidence="1">Carboxymuconolactone decarboxylase-like domain-containing protein</fullName>
    </recommendedName>
</protein>
<dbReference type="InterPro" id="IPR003779">
    <property type="entry name" value="CMD-like"/>
</dbReference>
<dbReference type="STRING" id="1280948.HY36_10600"/>
<feature type="domain" description="Carboxymuconolactone decarboxylase-like" evidence="1">
    <location>
        <begin position="36"/>
        <end position="97"/>
    </location>
</feature>
<dbReference type="InterPro" id="IPR029032">
    <property type="entry name" value="AhpD-like"/>
</dbReference>
<comment type="caution">
    <text evidence="2">The sequence shown here is derived from an EMBL/GenBank/DDBJ whole genome shotgun (WGS) entry which is preliminary data.</text>
</comment>